<dbReference type="GO" id="GO:0030288">
    <property type="term" value="C:outer membrane-bounded periplasmic space"/>
    <property type="evidence" value="ECO:0007669"/>
    <property type="project" value="TreeGrafter"/>
</dbReference>
<evidence type="ECO:0000313" key="8">
    <source>
        <dbReference type="Proteomes" id="UP001056426"/>
    </source>
</evidence>
<reference evidence="7" key="2">
    <citation type="submission" date="2022-06" db="EMBL/GenBank/DDBJ databases">
        <title>Xiashengella guii gen. nov. sp. nov., a bacterium isolated form anaerobic digestion tank.</title>
        <authorList>
            <person name="Huang H."/>
        </authorList>
    </citation>
    <scope>NUCLEOTIDE SEQUENCE</scope>
    <source>
        <strain evidence="7">Ai-910</strain>
    </source>
</reference>
<feature type="domain" description="PDZ" evidence="6">
    <location>
        <begin position="107"/>
        <end position="165"/>
    </location>
</feature>
<proteinExistence type="inferred from homology"/>
<reference evidence="7" key="1">
    <citation type="submission" date="2022-05" db="EMBL/GenBank/DDBJ databases">
        <authorList>
            <person name="Sun X."/>
        </authorList>
    </citation>
    <scope>NUCLEOTIDE SEQUENCE</scope>
    <source>
        <strain evidence="7">Ai-910</strain>
    </source>
</reference>
<dbReference type="InterPro" id="IPR029045">
    <property type="entry name" value="ClpP/crotonase-like_dom_sf"/>
</dbReference>
<dbReference type="KEGG" id="alkq:M9189_00300"/>
<accession>A0A9J6ZQ43</accession>
<gene>
    <name evidence="7" type="ORF">M9189_00300</name>
</gene>
<sequence>MSYKNSLRQVVLPLVLAAVLAGGVFIGKTFSSPGDVSPGSRLFIYPQTNKIDAVLRLIEEQYVDTVDKVELTESLIPEILKNLDPHTVYIPAEDVKEANQELEGNFGGIGVQFSIQNDTVMVISVVPGGPSEKVGIIPGDRIIAVNDSVIAGKGIDSDEVVGMLRGELGTKVKVGILRRDRKGLLDFEITRGSIPVTSVEVGYMITDSIGYVKVSRFARNTYQEFLTALARLKAYNCQNLIVDLRGNSGGYLDIAISMINEFLPKGSLIVYTEGKASPRQDVYANGLGSCKDMRLTVLIDEFSASASEIFAGAIQDNDRGLIVGRRSFGKGLVQQPFSLPDGSSIRLTVARYYTPSGRGIQKPYTNGVEDYHRDIIARFQHGEFFERDSIEFDTSLEFYTVNGRKVFGGGGVMPDVFVPRDTSGFSDYYFKIRDRALMYQFALKYSDDNRIQLQRFETVEALEHHLDKENVLARLIKYAADNGIKYDEKGFRQSKNLMGTELKAYIARNILDNMGFYPIIAQVDEILKVAVSEIQAGNDVLVFDGKNK</sequence>
<dbReference type="SUPFAM" id="SSF50156">
    <property type="entry name" value="PDZ domain-like"/>
    <property type="match status" value="1"/>
</dbReference>
<dbReference type="Pfam" id="PF13180">
    <property type="entry name" value="PDZ_2"/>
    <property type="match status" value="1"/>
</dbReference>
<dbReference type="NCBIfam" id="TIGR00225">
    <property type="entry name" value="prc"/>
    <property type="match status" value="1"/>
</dbReference>
<dbReference type="Gene3D" id="3.30.750.44">
    <property type="match status" value="1"/>
</dbReference>
<dbReference type="PROSITE" id="PS50106">
    <property type="entry name" value="PDZ"/>
    <property type="match status" value="1"/>
</dbReference>
<dbReference type="Gene3D" id="2.30.42.10">
    <property type="match status" value="1"/>
</dbReference>
<dbReference type="EMBL" id="CP098400">
    <property type="protein sequence ID" value="URW79797.1"/>
    <property type="molecule type" value="Genomic_DNA"/>
</dbReference>
<evidence type="ECO:0000256" key="1">
    <source>
        <dbReference type="ARBA" id="ARBA00009179"/>
    </source>
</evidence>
<evidence type="ECO:0000256" key="4">
    <source>
        <dbReference type="ARBA" id="ARBA00022825"/>
    </source>
</evidence>
<evidence type="ECO:0000313" key="7">
    <source>
        <dbReference type="EMBL" id="URW79797.1"/>
    </source>
</evidence>
<evidence type="ECO:0000259" key="6">
    <source>
        <dbReference type="PROSITE" id="PS50106"/>
    </source>
</evidence>
<dbReference type="PANTHER" id="PTHR32060:SF30">
    <property type="entry name" value="CARBOXY-TERMINAL PROCESSING PROTEASE CTPA"/>
    <property type="match status" value="1"/>
</dbReference>
<dbReference type="Pfam" id="PF03572">
    <property type="entry name" value="Peptidase_S41"/>
    <property type="match status" value="1"/>
</dbReference>
<organism evidence="7 8">
    <name type="scientific">Xiashengella succiniciproducens</name>
    <dbReference type="NCBI Taxonomy" id="2949635"/>
    <lineage>
        <taxon>Bacteria</taxon>
        <taxon>Pseudomonadati</taxon>
        <taxon>Bacteroidota</taxon>
        <taxon>Bacteroidia</taxon>
        <taxon>Marinilabiliales</taxon>
        <taxon>Marinilabiliaceae</taxon>
        <taxon>Xiashengella</taxon>
    </lineage>
</organism>
<keyword evidence="3 5" id="KW-0378">Hydrolase</keyword>
<dbReference type="PANTHER" id="PTHR32060">
    <property type="entry name" value="TAIL-SPECIFIC PROTEASE"/>
    <property type="match status" value="1"/>
</dbReference>
<dbReference type="InterPro" id="IPR005151">
    <property type="entry name" value="Tail-specific_protease"/>
</dbReference>
<evidence type="ECO:0000256" key="3">
    <source>
        <dbReference type="ARBA" id="ARBA00022801"/>
    </source>
</evidence>
<dbReference type="Proteomes" id="UP001056426">
    <property type="component" value="Chromosome"/>
</dbReference>
<keyword evidence="2 5" id="KW-0645">Protease</keyword>
<dbReference type="GO" id="GO:0006508">
    <property type="term" value="P:proteolysis"/>
    <property type="evidence" value="ECO:0007669"/>
    <property type="project" value="UniProtKB-KW"/>
</dbReference>
<dbReference type="GO" id="GO:0007165">
    <property type="term" value="P:signal transduction"/>
    <property type="evidence" value="ECO:0007669"/>
    <property type="project" value="TreeGrafter"/>
</dbReference>
<dbReference type="SMART" id="SM00228">
    <property type="entry name" value="PDZ"/>
    <property type="match status" value="1"/>
</dbReference>
<dbReference type="SMART" id="SM00245">
    <property type="entry name" value="TSPc"/>
    <property type="match status" value="1"/>
</dbReference>
<keyword evidence="8" id="KW-1185">Reference proteome</keyword>
<dbReference type="Gene3D" id="3.90.226.10">
    <property type="entry name" value="2-enoyl-CoA Hydratase, Chain A, domain 1"/>
    <property type="match status" value="1"/>
</dbReference>
<dbReference type="InterPro" id="IPR036034">
    <property type="entry name" value="PDZ_sf"/>
</dbReference>
<evidence type="ECO:0000256" key="5">
    <source>
        <dbReference type="RuleBase" id="RU004404"/>
    </source>
</evidence>
<keyword evidence="4 5" id="KW-0720">Serine protease</keyword>
<name>A0A9J6ZQ43_9BACT</name>
<dbReference type="CDD" id="cd06782">
    <property type="entry name" value="cpPDZ_CPP-like"/>
    <property type="match status" value="1"/>
</dbReference>
<comment type="similarity">
    <text evidence="1 5">Belongs to the peptidase S41A family.</text>
</comment>
<dbReference type="AlphaFoldDB" id="A0A9J6ZQ43"/>
<dbReference type="CDD" id="cd07560">
    <property type="entry name" value="Peptidase_S41_CPP"/>
    <property type="match status" value="1"/>
</dbReference>
<dbReference type="SUPFAM" id="SSF52096">
    <property type="entry name" value="ClpP/crotonase"/>
    <property type="match status" value="1"/>
</dbReference>
<dbReference type="RefSeq" id="WP_250723912.1">
    <property type="nucleotide sequence ID" value="NZ_CP098400.1"/>
</dbReference>
<protein>
    <submittedName>
        <fullName evidence="7">S41 family peptidase</fullName>
    </submittedName>
</protein>
<evidence type="ECO:0000256" key="2">
    <source>
        <dbReference type="ARBA" id="ARBA00022670"/>
    </source>
</evidence>
<dbReference type="InterPro" id="IPR004447">
    <property type="entry name" value="Peptidase_S41A"/>
</dbReference>
<dbReference type="GO" id="GO:0004175">
    <property type="term" value="F:endopeptidase activity"/>
    <property type="evidence" value="ECO:0007669"/>
    <property type="project" value="TreeGrafter"/>
</dbReference>
<dbReference type="InterPro" id="IPR001478">
    <property type="entry name" value="PDZ"/>
</dbReference>
<dbReference type="GO" id="GO:0008236">
    <property type="term" value="F:serine-type peptidase activity"/>
    <property type="evidence" value="ECO:0007669"/>
    <property type="project" value="UniProtKB-KW"/>
</dbReference>